<evidence type="ECO:0000313" key="4">
    <source>
        <dbReference type="Proteomes" id="UP001500784"/>
    </source>
</evidence>
<keyword evidence="2" id="KW-0472">Membrane</keyword>
<proteinExistence type="predicted"/>
<evidence type="ECO:0000313" key="3">
    <source>
        <dbReference type="EMBL" id="GAA1911720.1"/>
    </source>
</evidence>
<sequence>MSESQNEPRSFDADPAAFGAPSEAGYVPETEPERRPLRVGTIVWGLVLAVAGALVLAVQLTGIRLDTGMVLLGLLIGAGAALVIGGLLAVLGKNRSA</sequence>
<evidence type="ECO:0000256" key="1">
    <source>
        <dbReference type="SAM" id="MobiDB-lite"/>
    </source>
</evidence>
<dbReference type="EMBL" id="BAAALV010000002">
    <property type="protein sequence ID" value="GAA1911720.1"/>
    <property type="molecule type" value="Genomic_DNA"/>
</dbReference>
<keyword evidence="4" id="KW-1185">Reference proteome</keyword>
<feature type="transmembrane region" description="Helical" evidence="2">
    <location>
        <begin position="69"/>
        <end position="91"/>
    </location>
</feature>
<feature type="transmembrane region" description="Helical" evidence="2">
    <location>
        <begin position="42"/>
        <end position="63"/>
    </location>
</feature>
<reference evidence="4" key="1">
    <citation type="journal article" date="2019" name="Int. J. Syst. Evol. Microbiol.">
        <title>The Global Catalogue of Microorganisms (GCM) 10K type strain sequencing project: providing services to taxonomists for standard genome sequencing and annotation.</title>
        <authorList>
            <consortium name="The Broad Institute Genomics Platform"/>
            <consortium name="The Broad Institute Genome Sequencing Center for Infectious Disease"/>
            <person name="Wu L."/>
            <person name="Ma J."/>
        </authorList>
    </citation>
    <scope>NUCLEOTIDE SEQUENCE [LARGE SCALE GENOMIC DNA]</scope>
    <source>
        <strain evidence="4">JCM 13316</strain>
    </source>
</reference>
<gene>
    <name evidence="3" type="ORF">GCM10009688_15860</name>
</gene>
<comment type="caution">
    <text evidence="3">The sequence shown here is derived from an EMBL/GenBank/DDBJ whole genome shotgun (WGS) entry which is preliminary data.</text>
</comment>
<dbReference type="Proteomes" id="UP001500784">
    <property type="component" value="Unassembled WGS sequence"/>
</dbReference>
<keyword evidence="2" id="KW-1133">Transmembrane helix</keyword>
<evidence type="ECO:0008006" key="5">
    <source>
        <dbReference type="Google" id="ProtNLM"/>
    </source>
</evidence>
<name>A0ABP5AEE2_9MICC</name>
<evidence type="ECO:0000256" key="2">
    <source>
        <dbReference type="SAM" id="Phobius"/>
    </source>
</evidence>
<dbReference type="RefSeq" id="WP_246167268.1">
    <property type="nucleotide sequence ID" value="NZ_BAAALV010000002.1"/>
</dbReference>
<organism evidence="3 4">
    <name type="scientific">Arthrobacter gandavensis</name>
    <dbReference type="NCBI Taxonomy" id="169960"/>
    <lineage>
        <taxon>Bacteria</taxon>
        <taxon>Bacillati</taxon>
        <taxon>Actinomycetota</taxon>
        <taxon>Actinomycetes</taxon>
        <taxon>Micrococcales</taxon>
        <taxon>Micrococcaceae</taxon>
        <taxon>Arthrobacter</taxon>
    </lineage>
</organism>
<keyword evidence="2" id="KW-0812">Transmembrane</keyword>
<feature type="region of interest" description="Disordered" evidence="1">
    <location>
        <begin position="1"/>
        <end position="32"/>
    </location>
</feature>
<protein>
    <recommendedName>
        <fullName evidence="5">DUF2530 domain-containing protein</fullName>
    </recommendedName>
</protein>
<accession>A0ABP5AEE2</accession>